<dbReference type="GO" id="GO:0005737">
    <property type="term" value="C:cytoplasm"/>
    <property type="evidence" value="ECO:0007669"/>
    <property type="project" value="UniProtKB-SubCell"/>
</dbReference>
<dbReference type="InterPro" id="IPR002410">
    <property type="entry name" value="Peptidase_S33"/>
</dbReference>
<gene>
    <name evidence="12" type="ORF">SAMN04487943_102382</name>
</gene>
<comment type="subcellular location">
    <subcellularLocation>
        <location evidence="2 8">Cytoplasm</location>
    </subcellularLocation>
</comment>
<dbReference type="GO" id="GO:0006508">
    <property type="term" value="P:proteolysis"/>
    <property type="evidence" value="ECO:0007669"/>
    <property type="project" value="UniProtKB-KW"/>
</dbReference>
<evidence type="ECO:0000256" key="9">
    <source>
        <dbReference type="PIRSR" id="PIRSR006431-1"/>
    </source>
</evidence>
<feature type="domain" description="AB hydrolase-1" evidence="11">
    <location>
        <begin position="53"/>
        <end position="316"/>
    </location>
</feature>
<proteinExistence type="inferred from homology"/>
<dbReference type="OrthoDB" id="9775557at2"/>
<dbReference type="InterPro" id="IPR029058">
    <property type="entry name" value="AB_hydrolase_fold"/>
</dbReference>
<dbReference type="InterPro" id="IPR000073">
    <property type="entry name" value="AB_hydrolase_1"/>
</dbReference>
<dbReference type="PANTHER" id="PTHR43722:SF1">
    <property type="entry name" value="PROLINE IMINOPEPTIDASE"/>
    <property type="match status" value="1"/>
</dbReference>
<dbReference type="STRING" id="334253.SAMN04487943_102382"/>
<evidence type="ECO:0000256" key="5">
    <source>
        <dbReference type="ARBA" id="ARBA00022490"/>
    </source>
</evidence>
<evidence type="ECO:0000313" key="12">
    <source>
        <dbReference type="EMBL" id="SFL59715.1"/>
    </source>
</evidence>
<dbReference type="EMBL" id="FOTR01000002">
    <property type="protein sequence ID" value="SFL59715.1"/>
    <property type="molecule type" value="Genomic_DNA"/>
</dbReference>
<keyword evidence="5 8" id="KW-0963">Cytoplasm</keyword>
<evidence type="ECO:0000256" key="10">
    <source>
        <dbReference type="RuleBase" id="RU003421"/>
    </source>
</evidence>
<dbReference type="RefSeq" id="WP_091482180.1">
    <property type="nucleotide sequence ID" value="NZ_FOTR01000002.1"/>
</dbReference>
<reference evidence="13" key="1">
    <citation type="submission" date="2016-10" db="EMBL/GenBank/DDBJ databases">
        <authorList>
            <person name="Varghese N."/>
            <person name="Submissions S."/>
        </authorList>
    </citation>
    <scope>NUCLEOTIDE SEQUENCE [LARGE SCALE GENOMIC DNA]</scope>
    <source>
        <strain evidence="13">CGMCC 1.4250</strain>
    </source>
</reference>
<dbReference type="NCBIfam" id="TIGR01249">
    <property type="entry name" value="pro_imino_pep_1"/>
    <property type="match status" value="1"/>
</dbReference>
<evidence type="ECO:0000256" key="1">
    <source>
        <dbReference type="ARBA" id="ARBA00001585"/>
    </source>
</evidence>
<name>A0A1I4IZG1_9BACI</name>
<comment type="similarity">
    <text evidence="3 8 10">Belongs to the peptidase S33 family.</text>
</comment>
<evidence type="ECO:0000256" key="7">
    <source>
        <dbReference type="ARBA" id="ARBA00022801"/>
    </source>
</evidence>
<dbReference type="PANTHER" id="PTHR43722">
    <property type="entry name" value="PROLINE IMINOPEPTIDASE"/>
    <property type="match status" value="1"/>
</dbReference>
<evidence type="ECO:0000259" key="11">
    <source>
        <dbReference type="Pfam" id="PF00561"/>
    </source>
</evidence>
<evidence type="ECO:0000256" key="6">
    <source>
        <dbReference type="ARBA" id="ARBA00022670"/>
    </source>
</evidence>
<keyword evidence="4 8" id="KW-0031">Aminopeptidase</keyword>
<dbReference type="Gene3D" id="3.40.50.1820">
    <property type="entry name" value="alpha/beta hydrolase"/>
    <property type="match status" value="1"/>
</dbReference>
<dbReference type="Pfam" id="PF00561">
    <property type="entry name" value="Abhydrolase_1"/>
    <property type="match status" value="1"/>
</dbReference>
<dbReference type="PRINTS" id="PR00793">
    <property type="entry name" value="PROAMNOPTASE"/>
</dbReference>
<dbReference type="GO" id="GO:0004177">
    <property type="term" value="F:aminopeptidase activity"/>
    <property type="evidence" value="ECO:0007669"/>
    <property type="project" value="UniProtKB-UniRule"/>
</dbReference>
<keyword evidence="6 8" id="KW-0645">Protease</keyword>
<evidence type="ECO:0000313" key="13">
    <source>
        <dbReference type="Proteomes" id="UP000198565"/>
    </source>
</evidence>
<evidence type="ECO:0000256" key="3">
    <source>
        <dbReference type="ARBA" id="ARBA00010088"/>
    </source>
</evidence>
<feature type="active site" evidence="9">
    <location>
        <position position="288"/>
    </location>
</feature>
<protein>
    <recommendedName>
        <fullName evidence="8 10">Proline iminopeptidase</fullName>
        <shortName evidence="8">PIP</shortName>
        <ecNumber evidence="8 10">3.4.11.5</ecNumber>
    </recommendedName>
    <alternativeName>
        <fullName evidence="8">Prolyl aminopeptidase</fullName>
    </alternativeName>
</protein>
<evidence type="ECO:0000256" key="8">
    <source>
        <dbReference type="PIRNR" id="PIRNR006431"/>
    </source>
</evidence>
<accession>A0A1I4IZG1</accession>
<dbReference type="InterPro" id="IPR005944">
    <property type="entry name" value="Pro_iminopeptidase"/>
</dbReference>
<evidence type="ECO:0000256" key="4">
    <source>
        <dbReference type="ARBA" id="ARBA00022438"/>
    </source>
</evidence>
<dbReference type="PIRSF" id="PIRSF006431">
    <property type="entry name" value="Pept_S33"/>
    <property type="match status" value="1"/>
</dbReference>
<feature type="active site" description="Nucleophile" evidence="9">
    <location>
        <position position="133"/>
    </location>
</feature>
<keyword evidence="7 8" id="KW-0378">Hydrolase</keyword>
<evidence type="ECO:0000256" key="2">
    <source>
        <dbReference type="ARBA" id="ARBA00004496"/>
    </source>
</evidence>
<keyword evidence="13" id="KW-1185">Reference proteome</keyword>
<dbReference type="SUPFAM" id="SSF53474">
    <property type="entry name" value="alpha/beta-Hydrolases"/>
    <property type="match status" value="1"/>
</dbReference>
<organism evidence="12 13">
    <name type="scientific">Gracilibacillus orientalis</name>
    <dbReference type="NCBI Taxonomy" id="334253"/>
    <lineage>
        <taxon>Bacteria</taxon>
        <taxon>Bacillati</taxon>
        <taxon>Bacillota</taxon>
        <taxon>Bacilli</taxon>
        <taxon>Bacillales</taxon>
        <taxon>Bacillaceae</taxon>
        <taxon>Gracilibacillus</taxon>
    </lineage>
</organism>
<dbReference type="AlphaFoldDB" id="A0A1I4IZG1"/>
<sequence length="336" mass="38481">MTKLYPVHNFSELYPITLEKMSYSDVLPYDSGMLDVGDGHHIYWETCGNPNGKPVLVVHGGPGSGATPYWRQFFNPNLYHIILFDQRGCGRSYPNAGDTGSALIANTTEHLISDMEKIRTKMKVDKWMLFAGSWGTTLSLAYAVTYPNRVTELILWGVGTTQKQEIDWLTWEMRHIFPKEFDDLLYPIKDIMGDRNIPLAYNELLISSDPAICMPASWAWCTWEDRIVSLGNHVSPSERYFDDRFRLCFARLVTHYFGNYAFLDNNYIVGNIQNIKDIPLIMVKGRLDISSQLSITWAMHKQHPLSDLYLIDNSGHGGSEYMHRVLIGATEYFVTQ</sequence>
<dbReference type="Proteomes" id="UP000198565">
    <property type="component" value="Unassembled WGS sequence"/>
</dbReference>
<comment type="catalytic activity">
    <reaction evidence="1 8 10">
        <text>Release of N-terminal proline from a peptide.</text>
        <dbReference type="EC" id="3.4.11.5"/>
    </reaction>
</comment>
<feature type="active site" description="Proton donor" evidence="9">
    <location>
        <position position="316"/>
    </location>
</feature>
<dbReference type="EC" id="3.4.11.5" evidence="8 10"/>